<name>A0A2I2G4F2_9EURO</name>
<evidence type="ECO:0000256" key="2">
    <source>
        <dbReference type="SAM" id="Phobius"/>
    </source>
</evidence>
<dbReference type="STRING" id="1392250.A0A2I2G4F2"/>
<evidence type="ECO:0000313" key="4">
    <source>
        <dbReference type="Proteomes" id="UP000234275"/>
    </source>
</evidence>
<feature type="transmembrane region" description="Helical" evidence="2">
    <location>
        <begin position="150"/>
        <end position="175"/>
    </location>
</feature>
<feature type="transmembrane region" description="Helical" evidence="2">
    <location>
        <begin position="114"/>
        <end position="138"/>
    </location>
</feature>
<feature type="region of interest" description="Disordered" evidence="1">
    <location>
        <begin position="694"/>
        <end position="721"/>
    </location>
</feature>
<keyword evidence="2" id="KW-1133">Transmembrane helix</keyword>
<proteinExistence type="predicted"/>
<evidence type="ECO:0000256" key="1">
    <source>
        <dbReference type="SAM" id="MobiDB-lite"/>
    </source>
</evidence>
<feature type="compositionally biased region" description="Gly residues" evidence="1">
    <location>
        <begin position="421"/>
        <end position="430"/>
    </location>
</feature>
<keyword evidence="4" id="KW-1185">Reference proteome</keyword>
<feature type="region of interest" description="Disordered" evidence="1">
    <location>
        <begin position="239"/>
        <end position="334"/>
    </location>
</feature>
<protein>
    <submittedName>
        <fullName evidence="3">Uncharacterized protein</fullName>
    </submittedName>
</protein>
<dbReference type="OrthoDB" id="5404940at2759"/>
<reference evidence="3 4" key="1">
    <citation type="submission" date="2016-12" db="EMBL/GenBank/DDBJ databases">
        <title>The genomes of Aspergillus section Nigri reveals drivers in fungal speciation.</title>
        <authorList>
            <consortium name="DOE Joint Genome Institute"/>
            <person name="Vesth T.C."/>
            <person name="Nybo J."/>
            <person name="Theobald S."/>
            <person name="Brandl J."/>
            <person name="Frisvad J.C."/>
            <person name="Nielsen K.F."/>
            <person name="Lyhne E.K."/>
            <person name="Kogle M.E."/>
            <person name="Kuo A."/>
            <person name="Riley R."/>
            <person name="Clum A."/>
            <person name="Nolan M."/>
            <person name="Lipzen A."/>
            <person name="Salamov A."/>
            <person name="Henrissat B."/>
            <person name="Wiebenga A."/>
            <person name="De Vries R.P."/>
            <person name="Grigoriev I.V."/>
            <person name="Mortensen U.H."/>
            <person name="Andersen M.R."/>
            <person name="Baker S.E."/>
        </authorList>
    </citation>
    <scope>NUCLEOTIDE SEQUENCE [LARGE SCALE GENOMIC DNA]</scope>
    <source>
        <strain evidence="3 4">IBT 23096</strain>
    </source>
</reference>
<feature type="compositionally biased region" description="Polar residues" evidence="1">
    <location>
        <begin position="289"/>
        <end position="300"/>
    </location>
</feature>
<comment type="caution">
    <text evidence="3">The sequence shown here is derived from an EMBL/GenBank/DDBJ whole genome shotgun (WGS) entry which is preliminary data.</text>
</comment>
<dbReference type="RefSeq" id="XP_024703056.1">
    <property type="nucleotide sequence ID" value="XM_024846827.1"/>
</dbReference>
<dbReference type="EMBL" id="MSFO01000005">
    <property type="protein sequence ID" value="PLB47754.1"/>
    <property type="molecule type" value="Genomic_DNA"/>
</dbReference>
<feature type="region of interest" description="Disordered" evidence="1">
    <location>
        <begin position="28"/>
        <end position="57"/>
    </location>
</feature>
<evidence type="ECO:0000313" key="3">
    <source>
        <dbReference type="EMBL" id="PLB47754.1"/>
    </source>
</evidence>
<keyword evidence="2" id="KW-0472">Membrane</keyword>
<feature type="region of interest" description="Disordered" evidence="1">
    <location>
        <begin position="550"/>
        <end position="569"/>
    </location>
</feature>
<gene>
    <name evidence="3" type="ORF">P170DRAFT_410044</name>
</gene>
<keyword evidence="2" id="KW-0812">Transmembrane</keyword>
<dbReference type="GeneID" id="36554526"/>
<feature type="region of interest" description="Disordered" evidence="1">
    <location>
        <begin position="591"/>
        <end position="663"/>
    </location>
</feature>
<feature type="compositionally biased region" description="Polar residues" evidence="1">
    <location>
        <begin position="374"/>
        <end position="383"/>
    </location>
</feature>
<dbReference type="Proteomes" id="UP000234275">
    <property type="component" value="Unassembled WGS sequence"/>
</dbReference>
<feature type="region of interest" description="Disordered" evidence="1">
    <location>
        <begin position="502"/>
        <end position="537"/>
    </location>
</feature>
<feature type="transmembrane region" description="Helical" evidence="2">
    <location>
        <begin position="204"/>
        <end position="228"/>
    </location>
</feature>
<organism evidence="3 4">
    <name type="scientific">Aspergillus steynii IBT 23096</name>
    <dbReference type="NCBI Taxonomy" id="1392250"/>
    <lineage>
        <taxon>Eukaryota</taxon>
        <taxon>Fungi</taxon>
        <taxon>Dikarya</taxon>
        <taxon>Ascomycota</taxon>
        <taxon>Pezizomycotina</taxon>
        <taxon>Eurotiomycetes</taxon>
        <taxon>Eurotiomycetidae</taxon>
        <taxon>Eurotiales</taxon>
        <taxon>Aspergillaceae</taxon>
        <taxon>Aspergillus</taxon>
        <taxon>Aspergillus subgen. Circumdati</taxon>
    </lineage>
</organism>
<feature type="region of interest" description="Disordered" evidence="1">
    <location>
        <begin position="353"/>
        <end position="441"/>
    </location>
</feature>
<accession>A0A2I2G4F2</accession>
<dbReference type="VEuPathDB" id="FungiDB:P170DRAFT_410044"/>
<sequence>MGGSSPPFLYGAPSAYSFHGATDNPFNPKAVTQASWTRPKPKPQPTGPLVNFNRHPDSYNNIPDGKSRWTPMSRKTKPRVIVTRKVQLGLRVLTLLGALGSLFCAIVIKNAAVSVIWIVRVGPAVAILHTLYAIYHLCHSAVSRPPGSQASYMVFASTLDLGLVPFYVFTAFLAYKQYTENEYHWTTMLSSDFDVTTTISQVTFILSVVNGGFHLISLGISIYLGVIFRKITKLPPDMNPMEDNLTARPHKRTKSELAEKHASQSTLDSAMSEDPLMGPPRKMAFMHTRGQSSEGGSSRFSDVAEKRHSQVSQHSNRLSRMESPLPPMPFEHHADTTDYMADRGPEHNLEEYARPTSTVRHGTPVREPSPAFPNRSQCVSPASDNWVAYSDRSPSPVDVAENEPHAHAPRDPSSVYSRGTASGGSNGGATGWINPGQQHGWNVGETIQEDAHGEYESLPVHEYYGTDDYNDDMRQPTRFYDNAEQDIGDHNIQIFQDHADHDDLYDDDHQNSDLRVNPLALNPPTPQPILDETPDHPHNVSARMALADIPNLSPTPPVSAPATDTVSPEKNSRFYGELGEDNTFGLNIPRNISGHKEPPSSGAGIWGKKAKTPKSTPKSPKANAYGALKQHDDETDPVTGEPLAVPPATTDGDRKGRVVSNSGADFGRRVGQGASLSYGNYIAGLGVGRRRDVSGKVAEEGRGGVAQPTNSNNEASPRAAGWARFAGL</sequence>
<feature type="compositionally biased region" description="Low complexity" evidence="1">
    <location>
        <begin position="613"/>
        <end position="622"/>
    </location>
</feature>
<feature type="transmembrane region" description="Helical" evidence="2">
    <location>
        <begin position="88"/>
        <end position="108"/>
    </location>
</feature>
<feature type="compositionally biased region" description="Basic and acidic residues" evidence="1">
    <location>
        <begin position="502"/>
        <end position="512"/>
    </location>
</feature>
<dbReference type="AlphaFoldDB" id="A0A2I2G4F2"/>